<dbReference type="InterPro" id="IPR051191">
    <property type="entry name" value="DCAF12"/>
</dbReference>
<evidence type="ECO:0000313" key="5">
    <source>
        <dbReference type="EMBL" id="MDQ0291907.1"/>
    </source>
</evidence>
<dbReference type="PANTHER" id="PTHR19860:SF40">
    <property type="entry name" value="WD40 REPEAT-CONTAINING PROTEIN"/>
    <property type="match status" value="1"/>
</dbReference>
<feature type="coiled-coil region" evidence="2">
    <location>
        <begin position="1058"/>
        <end position="1204"/>
    </location>
</feature>
<feature type="compositionally biased region" description="Low complexity" evidence="3">
    <location>
        <begin position="42"/>
        <end position="51"/>
    </location>
</feature>
<dbReference type="PRINTS" id="PR00381">
    <property type="entry name" value="KINESINLIGHT"/>
</dbReference>
<feature type="coiled-coil region" evidence="2">
    <location>
        <begin position="932"/>
        <end position="994"/>
    </location>
</feature>
<dbReference type="RefSeq" id="WP_307265350.1">
    <property type="nucleotide sequence ID" value="NZ_JAUSVL010000001.1"/>
</dbReference>
<dbReference type="GO" id="GO:0080008">
    <property type="term" value="C:Cul4-RING E3 ubiquitin ligase complex"/>
    <property type="evidence" value="ECO:0007669"/>
    <property type="project" value="TreeGrafter"/>
</dbReference>
<comment type="caution">
    <text evidence="5">The sequence shown here is derived from an EMBL/GenBank/DDBJ whole genome shotgun (WGS) entry which is preliminary data.</text>
</comment>
<evidence type="ECO:0000256" key="3">
    <source>
        <dbReference type="SAM" id="MobiDB-lite"/>
    </source>
</evidence>
<feature type="region of interest" description="Disordered" evidence="3">
    <location>
        <begin position="8"/>
        <end position="53"/>
    </location>
</feature>
<dbReference type="InterPro" id="IPR027417">
    <property type="entry name" value="P-loop_NTPase"/>
</dbReference>
<dbReference type="SMART" id="SM00028">
    <property type="entry name" value="TPR"/>
    <property type="match status" value="12"/>
</dbReference>
<dbReference type="InterPro" id="IPR011990">
    <property type="entry name" value="TPR-like_helical_dom_sf"/>
</dbReference>
<keyword evidence="2" id="KW-0175">Coiled coil</keyword>
<feature type="compositionally biased region" description="Low complexity" evidence="3">
    <location>
        <begin position="14"/>
        <end position="34"/>
    </location>
</feature>
<dbReference type="InterPro" id="IPR056885">
    <property type="entry name" value="TPR_NPHP3"/>
</dbReference>
<dbReference type="Proteomes" id="UP001238163">
    <property type="component" value="Unassembled WGS sequence"/>
</dbReference>
<proteinExistence type="predicted"/>
<dbReference type="SUPFAM" id="SSF52540">
    <property type="entry name" value="P-loop containing nucleoside triphosphate hydrolases"/>
    <property type="match status" value="1"/>
</dbReference>
<reference evidence="5" key="1">
    <citation type="submission" date="2023-07" db="EMBL/GenBank/DDBJ databases">
        <title>Genomic Encyclopedia of Type Strains, Phase IV (KMG-IV): sequencing the most valuable type-strain genomes for metagenomic binning, comparative biology and taxonomic classification.</title>
        <authorList>
            <person name="Goeker M."/>
        </authorList>
    </citation>
    <scope>NUCLEOTIDE SEQUENCE</scope>
    <source>
        <strain evidence="5">DSM 24202</strain>
    </source>
</reference>
<feature type="domain" description="AAA+ ATPase" evidence="4">
    <location>
        <begin position="301"/>
        <end position="512"/>
    </location>
</feature>
<dbReference type="PROSITE" id="PS00675">
    <property type="entry name" value="SIGMA54_INTERACT_1"/>
    <property type="match status" value="1"/>
</dbReference>
<evidence type="ECO:0000256" key="1">
    <source>
        <dbReference type="ARBA" id="ARBA00022737"/>
    </source>
</evidence>
<dbReference type="InterPro" id="IPR025662">
    <property type="entry name" value="Sigma_54_int_dom_ATP-bd_1"/>
</dbReference>
<dbReference type="Pfam" id="PF13374">
    <property type="entry name" value="TPR_10"/>
    <property type="match status" value="3"/>
</dbReference>
<evidence type="ECO:0000259" key="4">
    <source>
        <dbReference type="SMART" id="SM00382"/>
    </source>
</evidence>
<protein>
    <submittedName>
        <fullName evidence="5">Nephrocystin-3</fullName>
    </submittedName>
</protein>
<gene>
    <name evidence="5" type="ORF">J3R75_004014</name>
</gene>
<dbReference type="Gene3D" id="3.40.50.300">
    <property type="entry name" value="P-loop containing nucleotide triphosphate hydrolases"/>
    <property type="match status" value="1"/>
</dbReference>
<accession>A0AAE3VJJ2</accession>
<dbReference type="SMART" id="SM00382">
    <property type="entry name" value="AAA"/>
    <property type="match status" value="1"/>
</dbReference>
<dbReference type="Pfam" id="PF05729">
    <property type="entry name" value="NACHT"/>
    <property type="match status" value="1"/>
</dbReference>
<dbReference type="InterPro" id="IPR003593">
    <property type="entry name" value="AAA+_ATPase"/>
</dbReference>
<dbReference type="Gene3D" id="1.25.40.10">
    <property type="entry name" value="Tetratricopeptide repeat domain"/>
    <property type="match status" value="3"/>
</dbReference>
<keyword evidence="1" id="KW-0677">Repeat</keyword>
<organism evidence="5 6">
    <name type="scientific">Oligosphaera ethanolica</name>
    <dbReference type="NCBI Taxonomy" id="760260"/>
    <lineage>
        <taxon>Bacteria</taxon>
        <taxon>Pseudomonadati</taxon>
        <taxon>Lentisphaerota</taxon>
        <taxon>Oligosphaeria</taxon>
        <taxon>Oligosphaerales</taxon>
        <taxon>Oligosphaeraceae</taxon>
        <taxon>Oligosphaera</taxon>
    </lineage>
</organism>
<keyword evidence="6" id="KW-1185">Reference proteome</keyword>
<dbReference type="SUPFAM" id="SSF48452">
    <property type="entry name" value="TPR-like"/>
    <property type="match status" value="4"/>
</dbReference>
<dbReference type="Pfam" id="PF13271">
    <property type="entry name" value="DUF4062"/>
    <property type="match status" value="1"/>
</dbReference>
<dbReference type="InterPro" id="IPR007111">
    <property type="entry name" value="NACHT_NTPase"/>
</dbReference>
<evidence type="ECO:0000256" key="2">
    <source>
        <dbReference type="SAM" id="Coils"/>
    </source>
</evidence>
<dbReference type="PANTHER" id="PTHR19860">
    <property type="entry name" value="DDB1- AND CUL4-ASSOCIATED FACTOR 12-RELATED"/>
    <property type="match status" value="1"/>
</dbReference>
<dbReference type="InterPro" id="IPR025139">
    <property type="entry name" value="DUF4062"/>
</dbReference>
<dbReference type="EMBL" id="JAUSVL010000001">
    <property type="protein sequence ID" value="MDQ0291907.1"/>
    <property type="molecule type" value="Genomic_DNA"/>
</dbReference>
<name>A0AAE3VJJ2_9BACT</name>
<evidence type="ECO:0000313" key="6">
    <source>
        <dbReference type="Proteomes" id="UP001238163"/>
    </source>
</evidence>
<dbReference type="InterPro" id="IPR019734">
    <property type="entry name" value="TPR_rpt"/>
</dbReference>
<sequence>MGLWEIIFGKKGDPASSSAQSKPSQASSAGGRPSSPAPAHPAPSLSSAAQADAQTDRRIRVFISSTFRDMMRERDEMMAHTWPQLRRLCQERQVEFVEVDLRWGVTEAQSTRKETLKLCLDEIRACRPYFIGILGERYGWTPPAAAFTPDLQEEQPWVGKLKGRSVTEMEILHGVLNNPKMAGRAFFYFRDPAYAHSRGADFLSETPADAQKQTDLKAVIRTACTAKNIPLLEPYATPKELASQVLTQLSAAINAQFPADQLPDSLAREANSHEAYAQSRRRTYIGRPEYYQRLDRHAAGDGGPLILLGESGSGKSALLANWLKHWRDAHKNDFVFQHYIGSTADSADHISLVRRLAQEIKRWTGDPDEIPAKPEELLRDFPLWLAKARAKAQKDGVRCILVLDALNQLQDKDQAHSLHCLPEHSFNGPLRLFTSTLSGAAQAAAEARRWEKLTVEPLNPTERDGMINHYLARYGKKLDDRHRRILIAAPQTANPLYLKIVLDELRITGTFEGLEARIREYLAAADIPALLGKVLARWQRDYNRDCPNLVGQTLGLIFAARRGLAESELLELLKPAGQPQLPQALWSPFRAAVDEFLISRDEVLTFAHDYLRLAVEQAFANDLDTLDALRLRLADYFEPLPPTRRTCDELPWLLDQTESFVRLRACLLNIGRFLLIREREGQQGTELSGYWVALKEERAMGQPYLQSFDAWAGGKGETTAVSYAANELALFLHRAALHAEAEPLYRRALKIDETSYGENHPNVAASLNNLAVLLQVTNRLAEAEPLMRRALKIDEQSYGENHPDVAASLNNLAQLLKATNRLAEAEPLMRRALKIDETSYGENHPDVAIRLNNLAGLLHTTNRFAEAEPLMRRALKIDEQSYGENHPDVARDLNYLAALLQVTNRLAEAEPLMRRALKINEQSYGENHPNVAASLNNLARLLEATNRLAEAEPLYRRALKIAEQSYGENHPDVARDLNNLAQLLQATNRLAEAEPLMRRALKIDETSYGENHPDVAIRLNNLAGLLQATNRLAEAEPLMRRALKIDEQSYGENHPDVARDLNNLAQLLQATNRLAEAEPLMRRALKIDEQSYGENHPDVARDLNNLAQLLKATNRLAEAEPLMRRALKIDEQSYGENHPDVARDLNNLAQLLQATNRLAEAEPLMRRALKINEQSYGENHPNVAASLNNLARLLEATNRLAEAEPLMRRSVEIVLNFTRATGHPHPHLRGTLGNYANLLKAMGKPEDEILSTVAELTERYGVDLGGAGEQTGSGPSPKLLAVLNEIMRDQSKLQEIAARLQRDDPALFQELLAFIKSQQNRKGLVERRRKS</sequence>
<dbReference type="Pfam" id="PF13424">
    <property type="entry name" value="TPR_12"/>
    <property type="match status" value="3"/>
</dbReference>
<dbReference type="Pfam" id="PF24885">
    <property type="entry name" value="TPR_NPHP3"/>
    <property type="match status" value="1"/>
</dbReference>